<reference evidence="5 6" key="1">
    <citation type="submission" date="2020-09" db="EMBL/GenBank/DDBJ databases">
        <title>De no assembly of potato wild relative species, Solanum commersonii.</title>
        <authorList>
            <person name="Cho K."/>
        </authorList>
    </citation>
    <scope>NUCLEOTIDE SEQUENCE [LARGE SCALE GENOMIC DNA]</scope>
    <source>
        <strain evidence="5">LZ3.2</strain>
        <tissue evidence="5">Leaf</tissue>
    </source>
</reference>
<evidence type="ECO:0000256" key="2">
    <source>
        <dbReference type="ARBA" id="ARBA00001933"/>
    </source>
</evidence>
<dbReference type="GO" id="GO:0005739">
    <property type="term" value="C:mitochondrion"/>
    <property type="evidence" value="ECO:0007669"/>
    <property type="project" value="TreeGrafter"/>
</dbReference>
<sequence length="762" mass="87216">MAVVLLDRISGDNPEGWIFRAERYFTYLGFSQKDWLPLPSFYFDGEALIWFNGLFRNKQFFDWNYFKVKLLLQFRQWSLTSSTEGVACFDSISVATIALLEILHAAIESDLTNGKQEEATESKYVSDLDGKNLRPADNSKVPPEIFVASIGNFLHPTDFTSSIVLIGSNCDGDTPLEIKIDEEDYSKSFACKVFAEIPYREFDMDFKHSIPNATQVFEEKSDNCCSKVLANESDLDDDNSEKDKLLAKIFLQDIYGLPSQNVQVFLLGQYSEARDTGLQKSGYVDKWFDTGQEFIIALQYERGVSTKELHSNDGKVRILDFNVSPKLACEVLEQAMGSHVTDVRTQNKWTMLSSPAYFMCNILTTTLKNLPPTNYSSWSVDLQAHFYYFSISFIVYHTFLNLPFDPGIPDTPLFYGADKTLVTTGRFLSTYILIAALWGEEVCCLVLNHVSTAAIPVKHFSSALEVFLASNPVILVRHIWIKRRDSLLEDIGPHSADIIELEKARQWNGHKLIPSENFKSLSVMSVVRSILPIIFNERYRGRSYYEGDKYIDMTTKLCQENALEVFKFDPATWRLNVQLLTRSLTNFRLCIALLEPHEKCLTFFRPKLIVASASGYARLCDYACIRKIGNTQSEVIFLADMVHINGLVAAKVLCFSLKDAIVVVCSTQFMGGQGYVFVVLDKSFFAFEDFDIEYEQDLSDEYGVPKNGQLIPQKRCPVIKLHAEHTDWMRTGIYQLRIRYMRKRKQRRRIKIYKRTVPVPPH</sequence>
<dbReference type="InterPro" id="IPR049943">
    <property type="entry name" value="Ser_HO-MeTrfase-like"/>
</dbReference>
<protein>
    <recommendedName>
        <fullName evidence="4">Serine hydroxymethyltransferase-like domain-containing protein</fullName>
    </recommendedName>
</protein>
<dbReference type="EMBL" id="JACXVP010000011">
    <property type="protein sequence ID" value="KAG5576031.1"/>
    <property type="molecule type" value="Genomic_DNA"/>
</dbReference>
<dbReference type="InterPro" id="IPR015421">
    <property type="entry name" value="PyrdxlP-dep_Trfase_major"/>
</dbReference>
<evidence type="ECO:0000259" key="4">
    <source>
        <dbReference type="Pfam" id="PF00464"/>
    </source>
</evidence>
<dbReference type="GO" id="GO:0004372">
    <property type="term" value="F:glycine hydroxymethyltransferase activity"/>
    <property type="evidence" value="ECO:0007669"/>
    <property type="project" value="UniProtKB-EC"/>
</dbReference>
<dbReference type="GO" id="GO:0046653">
    <property type="term" value="P:tetrahydrofolate metabolic process"/>
    <property type="evidence" value="ECO:0007669"/>
    <property type="project" value="TreeGrafter"/>
</dbReference>
<feature type="domain" description="Serine hydroxymethyltransferase-like" evidence="4">
    <location>
        <begin position="490"/>
        <end position="602"/>
    </location>
</feature>
<dbReference type="Pfam" id="PF00464">
    <property type="entry name" value="SHMT"/>
    <property type="match status" value="1"/>
</dbReference>
<evidence type="ECO:0000313" key="5">
    <source>
        <dbReference type="EMBL" id="KAG5576031.1"/>
    </source>
</evidence>
<gene>
    <name evidence="5" type="ORF">H5410_056165</name>
</gene>
<comment type="caution">
    <text evidence="5">The sequence shown here is derived from an EMBL/GenBank/DDBJ whole genome shotgun (WGS) entry which is preliminary data.</text>
</comment>
<name>A0A9J5WLB8_SOLCO</name>
<accession>A0A9J5WLB8</accession>
<evidence type="ECO:0000256" key="1">
    <source>
        <dbReference type="ARBA" id="ARBA00001528"/>
    </source>
</evidence>
<dbReference type="InterPro" id="IPR015424">
    <property type="entry name" value="PyrdxlP-dep_Trfase"/>
</dbReference>
<dbReference type="InterPro" id="IPR039429">
    <property type="entry name" value="SHMT-like_dom"/>
</dbReference>
<evidence type="ECO:0000313" key="6">
    <source>
        <dbReference type="Proteomes" id="UP000824120"/>
    </source>
</evidence>
<proteinExistence type="predicted"/>
<dbReference type="AlphaFoldDB" id="A0A9J5WLB8"/>
<dbReference type="SUPFAM" id="SSF53383">
    <property type="entry name" value="PLP-dependent transferases"/>
    <property type="match status" value="1"/>
</dbReference>
<dbReference type="GO" id="GO:0019264">
    <property type="term" value="P:glycine biosynthetic process from serine"/>
    <property type="evidence" value="ECO:0007669"/>
    <property type="project" value="TreeGrafter"/>
</dbReference>
<keyword evidence="3" id="KW-0663">Pyridoxal phosphate</keyword>
<dbReference type="PANTHER" id="PTHR11680:SF28">
    <property type="entry name" value="SERINE HYDROXYMETHYLTRANSFERASE, MITOCHONDRIAL"/>
    <property type="match status" value="1"/>
</dbReference>
<organism evidence="5 6">
    <name type="scientific">Solanum commersonii</name>
    <name type="common">Commerson's wild potato</name>
    <name type="synonym">Commerson's nightshade</name>
    <dbReference type="NCBI Taxonomy" id="4109"/>
    <lineage>
        <taxon>Eukaryota</taxon>
        <taxon>Viridiplantae</taxon>
        <taxon>Streptophyta</taxon>
        <taxon>Embryophyta</taxon>
        <taxon>Tracheophyta</taxon>
        <taxon>Spermatophyta</taxon>
        <taxon>Magnoliopsida</taxon>
        <taxon>eudicotyledons</taxon>
        <taxon>Gunneridae</taxon>
        <taxon>Pentapetalae</taxon>
        <taxon>asterids</taxon>
        <taxon>lamiids</taxon>
        <taxon>Solanales</taxon>
        <taxon>Solanaceae</taxon>
        <taxon>Solanoideae</taxon>
        <taxon>Solaneae</taxon>
        <taxon>Solanum</taxon>
    </lineage>
</organism>
<comment type="cofactor">
    <cofactor evidence="2">
        <name>pyridoxal 5'-phosphate</name>
        <dbReference type="ChEBI" id="CHEBI:597326"/>
    </cofactor>
</comment>
<evidence type="ECO:0000256" key="3">
    <source>
        <dbReference type="ARBA" id="ARBA00022898"/>
    </source>
</evidence>
<dbReference type="Gene3D" id="3.40.640.10">
    <property type="entry name" value="Type I PLP-dependent aspartate aminotransferase-like (Major domain)"/>
    <property type="match status" value="2"/>
</dbReference>
<dbReference type="OrthoDB" id="1305479at2759"/>
<comment type="catalytic activity">
    <reaction evidence="1">
        <text>(6R)-5,10-methylene-5,6,7,8-tetrahydrofolate + glycine + H2O = (6S)-5,6,7,8-tetrahydrofolate + L-serine</text>
        <dbReference type="Rhea" id="RHEA:15481"/>
        <dbReference type="ChEBI" id="CHEBI:15377"/>
        <dbReference type="ChEBI" id="CHEBI:15636"/>
        <dbReference type="ChEBI" id="CHEBI:33384"/>
        <dbReference type="ChEBI" id="CHEBI:57305"/>
        <dbReference type="ChEBI" id="CHEBI:57453"/>
        <dbReference type="EC" id="2.1.2.1"/>
    </reaction>
</comment>
<dbReference type="GO" id="GO:0030170">
    <property type="term" value="F:pyridoxal phosphate binding"/>
    <property type="evidence" value="ECO:0007669"/>
    <property type="project" value="TreeGrafter"/>
</dbReference>
<dbReference type="Proteomes" id="UP000824120">
    <property type="component" value="Chromosome 11"/>
</dbReference>
<dbReference type="PANTHER" id="PTHR11680">
    <property type="entry name" value="SERINE HYDROXYMETHYLTRANSFERASE"/>
    <property type="match status" value="1"/>
</dbReference>
<keyword evidence="6" id="KW-1185">Reference proteome</keyword>